<evidence type="ECO:0000313" key="3">
    <source>
        <dbReference type="Proteomes" id="UP000267096"/>
    </source>
</evidence>
<name>A0A0M3J231_ANISI</name>
<evidence type="ECO:0000313" key="2">
    <source>
        <dbReference type="EMBL" id="VDK18789.1"/>
    </source>
</evidence>
<dbReference type="WBParaSite" id="ASIM_0000158601-mRNA-1">
    <property type="protein sequence ID" value="ASIM_0000158601-mRNA-1"/>
    <property type="gene ID" value="ASIM_0000158601"/>
</dbReference>
<dbReference type="Proteomes" id="UP000267096">
    <property type="component" value="Unassembled WGS sequence"/>
</dbReference>
<protein>
    <submittedName>
        <fullName evidence="2 4">Uncharacterized protein</fullName>
    </submittedName>
</protein>
<keyword evidence="3" id="KW-1185">Reference proteome</keyword>
<evidence type="ECO:0000313" key="4">
    <source>
        <dbReference type="WBParaSite" id="ASIM_0000158601-mRNA-1"/>
    </source>
</evidence>
<gene>
    <name evidence="2" type="ORF">ASIM_LOCUS1464</name>
</gene>
<feature type="compositionally biased region" description="Low complexity" evidence="1">
    <location>
        <begin position="81"/>
        <end position="100"/>
    </location>
</feature>
<dbReference type="EMBL" id="UYRR01001568">
    <property type="protein sequence ID" value="VDK18789.1"/>
    <property type="molecule type" value="Genomic_DNA"/>
</dbReference>
<organism evidence="4">
    <name type="scientific">Anisakis simplex</name>
    <name type="common">Herring worm</name>
    <dbReference type="NCBI Taxonomy" id="6269"/>
    <lineage>
        <taxon>Eukaryota</taxon>
        <taxon>Metazoa</taxon>
        <taxon>Ecdysozoa</taxon>
        <taxon>Nematoda</taxon>
        <taxon>Chromadorea</taxon>
        <taxon>Rhabditida</taxon>
        <taxon>Spirurina</taxon>
        <taxon>Ascaridomorpha</taxon>
        <taxon>Ascaridoidea</taxon>
        <taxon>Anisakidae</taxon>
        <taxon>Anisakis</taxon>
        <taxon>Anisakis simplex complex</taxon>
    </lineage>
</organism>
<evidence type="ECO:0000256" key="1">
    <source>
        <dbReference type="SAM" id="MobiDB-lite"/>
    </source>
</evidence>
<reference evidence="2 3" key="2">
    <citation type="submission" date="2018-11" db="EMBL/GenBank/DDBJ databases">
        <authorList>
            <consortium name="Pathogen Informatics"/>
        </authorList>
    </citation>
    <scope>NUCLEOTIDE SEQUENCE [LARGE SCALE GENOMIC DNA]</scope>
</reference>
<reference evidence="4" key="1">
    <citation type="submission" date="2017-02" db="UniProtKB">
        <authorList>
            <consortium name="WormBaseParasite"/>
        </authorList>
    </citation>
    <scope>IDENTIFICATION</scope>
</reference>
<dbReference type="AlphaFoldDB" id="A0A0M3J231"/>
<sequence>MTNDTHIELVRFAWLITRTDARLKTHDALFTSLTVTVNVLASKMSWNESDLFDGISVQAASPFQLPYGALAQGLVSESRRGSQGTVSSGSASSLGGTPSPLDQPTSPPFGAPTNLVRFRYSSLLILILNIHLSSKERIIGSDGWKRLKTLRITKCWNPIYVHFSVRIDI</sequence>
<accession>A0A0M3J231</accession>
<feature type="region of interest" description="Disordered" evidence="1">
    <location>
        <begin position="80"/>
        <end position="106"/>
    </location>
</feature>
<proteinExistence type="predicted"/>